<evidence type="ECO:0000313" key="3">
    <source>
        <dbReference type="Proteomes" id="UP000267096"/>
    </source>
</evidence>
<proteinExistence type="predicted"/>
<feature type="region of interest" description="Disordered" evidence="1">
    <location>
        <begin position="338"/>
        <end position="363"/>
    </location>
</feature>
<dbReference type="Proteomes" id="UP000267096">
    <property type="component" value="Unassembled WGS sequence"/>
</dbReference>
<dbReference type="EMBL" id="UYRR01032091">
    <property type="protein sequence ID" value="VDK54136.1"/>
    <property type="molecule type" value="Genomic_DNA"/>
</dbReference>
<protein>
    <submittedName>
        <fullName evidence="4">C2H2-type domain-containing protein</fullName>
    </submittedName>
</protein>
<feature type="compositionally biased region" description="Polar residues" evidence="1">
    <location>
        <begin position="182"/>
        <end position="193"/>
    </location>
</feature>
<keyword evidence="3" id="KW-1185">Reference proteome</keyword>
<dbReference type="AlphaFoldDB" id="A0A0M3K3W7"/>
<reference evidence="4" key="1">
    <citation type="submission" date="2017-02" db="UniProtKB">
        <authorList>
            <consortium name="WormBaseParasite"/>
        </authorList>
    </citation>
    <scope>IDENTIFICATION</scope>
</reference>
<gene>
    <name evidence="2" type="ORF">ASIM_LOCUS15065</name>
</gene>
<accession>A0A0M3K3W7</accession>
<dbReference type="WBParaSite" id="ASIM_0001565801-mRNA-1">
    <property type="protein sequence ID" value="ASIM_0001565801-mRNA-1"/>
    <property type="gene ID" value="ASIM_0001565801"/>
</dbReference>
<evidence type="ECO:0000313" key="2">
    <source>
        <dbReference type="EMBL" id="VDK54136.1"/>
    </source>
</evidence>
<feature type="region of interest" description="Disordered" evidence="1">
    <location>
        <begin position="143"/>
        <end position="233"/>
    </location>
</feature>
<reference evidence="2 3" key="2">
    <citation type="submission" date="2018-11" db="EMBL/GenBank/DDBJ databases">
        <authorList>
            <consortium name="Pathogen Informatics"/>
        </authorList>
    </citation>
    <scope>NUCLEOTIDE SEQUENCE [LARGE SCALE GENOMIC DNA]</scope>
</reference>
<organism evidence="4">
    <name type="scientific">Anisakis simplex</name>
    <name type="common">Herring worm</name>
    <dbReference type="NCBI Taxonomy" id="6269"/>
    <lineage>
        <taxon>Eukaryota</taxon>
        <taxon>Metazoa</taxon>
        <taxon>Ecdysozoa</taxon>
        <taxon>Nematoda</taxon>
        <taxon>Chromadorea</taxon>
        <taxon>Rhabditida</taxon>
        <taxon>Spirurina</taxon>
        <taxon>Ascaridomorpha</taxon>
        <taxon>Ascaridoidea</taxon>
        <taxon>Anisakidae</taxon>
        <taxon>Anisakis</taxon>
        <taxon>Anisakis simplex complex</taxon>
    </lineage>
</organism>
<sequence length="363" mass="39597">MESRPGVKRARAEEDPRLDPFEGLLRARGVEGIPCANMLQVLTVLQIIPATCRFEDYCWAAWHVMARHAGPINRTQIAQMKLTGVIPEKLIDAFCRVNSVLLIIHPLNSGAPVKVYGRAGEKIVEAAEHQGTYAAFDMPTAAAAPAESAPKTKTNPLPTITEEEEDLPGPSSRPDFPLPNIVLTSPGNHNYNINDDDSLQLIDSPAASTSSPSSPPTSPNSPTNSPTGCRYNFRHPRREATPLTLRINPEFEAANITSLTTRHAAELANTIPAPYRVTNNKVSHCTWCGHTVIVPEGLSARQLTIHMEAHRAERCVAAPKRTMAARMDVAERLQELGRDSSHIALPGATSATEGAERKRRRTI</sequence>
<evidence type="ECO:0000313" key="4">
    <source>
        <dbReference type="WBParaSite" id="ASIM_0001565801-mRNA-1"/>
    </source>
</evidence>
<evidence type="ECO:0000256" key="1">
    <source>
        <dbReference type="SAM" id="MobiDB-lite"/>
    </source>
</evidence>
<name>A0A0M3K3W7_ANISI</name>